<name>A0AAV1ZYG4_9ARAC</name>
<comment type="caution">
    <text evidence="1">The sequence shown here is derived from an EMBL/GenBank/DDBJ whole genome shotgun (WGS) entry which is preliminary data.</text>
</comment>
<keyword evidence="2" id="KW-1185">Reference proteome</keyword>
<sequence length="55" mass="6442">MCHLQQLHKRIFPQRMHQGHGFWIYYGVVCPLSGNSVSVFSRRDTTQHCRILSKG</sequence>
<dbReference type="AlphaFoldDB" id="A0AAV1ZYG4"/>
<evidence type="ECO:0000313" key="1">
    <source>
        <dbReference type="EMBL" id="CAL1276772.1"/>
    </source>
</evidence>
<reference evidence="1 2" key="1">
    <citation type="submission" date="2024-04" db="EMBL/GenBank/DDBJ databases">
        <authorList>
            <person name="Rising A."/>
            <person name="Reimegard J."/>
            <person name="Sonavane S."/>
            <person name="Akerstrom W."/>
            <person name="Nylinder S."/>
            <person name="Hedman E."/>
            <person name="Kallberg Y."/>
        </authorList>
    </citation>
    <scope>NUCLEOTIDE SEQUENCE [LARGE SCALE GENOMIC DNA]</scope>
</reference>
<proteinExistence type="predicted"/>
<accession>A0AAV1ZYG4</accession>
<gene>
    <name evidence="1" type="ORF">LARSCL_LOCUS8838</name>
</gene>
<protein>
    <submittedName>
        <fullName evidence="1">Uncharacterized protein</fullName>
    </submittedName>
</protein>
<dbReference type="EMBL" id="CAXIEN010000096">
    <property type="protein sequence ID" value="CAL1276772.1"/>
    <property type="molecule type" value="Genomic_DNA"/>
</dbReference>
<evidence type="ECO:0000313" key="2">
    <source>
        <dbReference type="Proteomes" id="UP001497382"/>
    </source>
</evidence>
<dbReference type="Proteomes" id="UP001497382">
    <property type="component" value="Unassembled WGS sequence"/>
</dbReference>
<organism evidence="1 2">
    <name type="scientific">Larinioides sclopetarius</name>
    <dbReference type="NCBI Taxonomy" id="280406"/>
    <lineage>
        <taxon>Eukaryota</taxon>
        <taxon>Metazoa</taxon>
        <taxon>Ecdysozoa</taxon>
        <taxon>Arthropoda</taxon>
        <taxon>Chelicerata</taxon>
        <taxon>Arachnida</taxon>
        <taxon>Araneae</taxon>
        <taxon>Araneomorphae</taxon>
        <taxon>Entelegynae</taxon>
        <taxon>Araneoidea</taxon>
        <taxon>Araneidae</taxon>
        <taxon>Larinioides</taxon>
    </lineage>
</organism>